<accession>A0AAD9FV12</accession>
<sequence length="697" mass="77800">MVSRRSTESSGSIPLHTNPRHGSVRASSLNTPPLPQDPRHILPLAAVTSSPPRPSPTSSRHRTSLSGRDGEYLTLAGQSSVSSAPKSSIANAWREPRRSGSWSSIDDGEVIHLVGHPKGSSQWWGKDEDGSVSPKLPPANLSRTGRPRHASVLGGRGTFARILEKTLRIIGVPTPEYSNGSARPRKRSRDRDRDREMEKLTGGGILKRRLDPDQPTSLASLCLELLPRTPIGVVASLLCIIMFAATLTMSLKYVLNPDKAALPWRRYCMPDYPTLYSLQDPLRPHEITGRHADDLVLAPLTHRHPAWPFPGHKKPPYDASMQSDLDLDPVGVYLGVFSMDSAVSRRDMIRQTYGTHWRSRRNGTESVSVRFIMGKPRSEYASAVQREKDKHGDIVILDINENMNSGKTYAYFTWAANNALVPQYVYPAGGDSSAVGMINQAPVKVGTKRPDYIVKADDDAFIMLGELERRLRATPRSKTFWGYLVKNRFMGGECYALSLDLVQYIASTPALRQMTQGKEDVLVSKWLKLHPERESIVWASESCWIYDHPKSGTVYAHGFLFPSEVAAIRREAAKGLPPGVAAMRGGKEKDAYSSVTKFGTAYRTLVGDMTEGERVEALVEGSPLSQIRDEMIFRAAEQHTSESLRHRISRLYRYRPSRLERFLGDEKERGGTVLVHYIKRPEWFRETALALLGSREE</sequence>
<proteinExistence type="inferred from homology"/>
<dbReference type="EMBL" id="JAODAN010000002">
    <property type="protein sequence ID" value="KAK1926651.1"/>
    <property type="molecule type" value="Genomic_DNA"/>
</dbReference>
<dbReference type="PANTHER" id="PTHR11214">
    <property type="entry name" value="BETA-1,3-N-ACETYLGLUCOSAMINYLTRANSFERASE"/>
    <property type="match status" value="1"/>
</dbReference>
<feature type="compositionally biased region" description="Low complexity" evidence="10">
    <location>
        <begin position="79"/>
        <end position="88"/>
    </location>
</feature>
<name>A0AAD9FV12_PAPLA</name>
<dbReference type="PANTHER" id="PTHR11214:SF333">
    <property type="entry name" value="GLYCOSYLTRANSFERASE FAMILY 31 PROTEIN"/>
    <property type="match status" value="1"/>
</dbReference>
<comment type="subcellular location">
    <subcellularLocation>
        <location evidence="1">Golgi apparatus membrane</location>
        <topology evidence="1">Single-pass type II membrane protein</topology>
    </subcellularLocation>
</comment>
<dbReference type="Pfam" id="PF01762">
    <property type="entry name" value="Galactosyl_T"/>
    <property type="match status" value="1"/>
</dbReference>
<gene>
    <name evidence="11" type="ORF">DB88DRAFT_482576</name>
</gene>
<keyword evidence="4" id="KW-0808">Transferase</keyword>
<protein>
    <recommendedName>
        <fullName evidence="13">Glycosyltransferase family 31 protein</fullName>
    </recommendedName>
</protein>
<evidence type="ECO:0000256" key="9">
    <source>
        <dbReference type="ARBA" id="ARBA00023136"/>
    </source>
</evidence>
<dbReference type="Proteomes" id="UP001182556">
    <property type="component" value="Unassembled WGS sequence"/>
</dbReference>
<evidence type="ECO:0000256" key="2">
    <source>
        <dbReference type="ARBA" id="ARBA00008661"/>
    </source>
</evidence>
<keyword evidence="7" id="KW-1133">Transmembrane helix</keyword>
<dbReference type="InterPro" id="IPR002659">
    <property type="entry name" value="Glyco_trans_31"/>
</dbReference>
<evidence type="ECO:0008006" key="13">
    <source>
        <dbReference type="Google" id="ProtNLM"/>
    </source>
</evidence>
<feature type="compositionally biased region" description="Basic and acidic residues" evidence="10">
    <location>
        <begin position="189"/>
        <end position="198"/>
    </location>
</feature>
<evidence type="ECO:0000313" key="11">
    <source>
        <dbReference type="EMBL" id="KAK1926651.1"/>
    </source>
</evidence>
<feature type="region of interest" description="Disordered" evidence="10">
    <location>
        <begin position="1"/>
        <end position="104"/>
    </location>
</feature>
<evidence type="ECO:0000256" key="3">
    <source>
        <dbReference type="ARBA" id="ARBA00022676"/>
    </source>
</evidence>
<evidence type="ECO:0000313" key="12">
    <source>
        <dbReference type="Proteomes" id="UP001182556"/>
    </source>
</evidence>
<evidence type="ECO:0000256" key="4">
    <source>
        <dbReference type="ARBA" id="ARBA00022679"/>
    </source>
</evidence>
<evidence type="ECO:0000256" key="1">
    <source>
        <dbReference type="ARBA" id="ARBA00004323"/>
    </source>
</evidence>
<dbReference type="GO" id="GO:0016758">
    <property type="term" value="F:hexosyltransferase activity"/>
    <property type="evidence" value="ECO:0007669"/>
    <property type="project" value="InterPro"/>
</dbReference>
<evidence type="ECO:0000256" key="7">
    <source>
        <dbReference type="ARBA" id="ARBA00022989"/>
    </source>
</evidence>
<evidence type="ECO:0000256" key="8">
    <source>
        <dbReference type="ARBA" id="ARBA00023034"/>
    </source>
</evidence>
<reference evidence="11" key="1">
    <citation type="submission" date="2023-02" db="EMBL/GenBank/DDBJ databases">
        <title>Identification and recombinant expression of a fungal hydrolase from Papiliotrema laurentii that hydrolyzes apple cutin and clears colloidal polyester polyurethane.</title>
        <authorList>
            <consortium name="DOE Joint Genome Institute"/>
            <person name="Roman V.A."/>
            <person name="Bojanowski C."/>
            <person name="Crable B.R."/>
            <person name="Wagner D.N."/>
            <person name="Hung C.S."/>
            <person name="Nadeau L.J."/>
            <person name="Schratz L."/>
            <person name="Haridas S."/>
            <person name="Pangilinan J."/>
            <person name="Lipzen A."/>
            <person name="Na H."/>
            <person name="Yan M."/>
            <person name="Ng V."/>
            <person name="Grigoriev I.V."/>
            <person name="Spatafora J.W."/>
            <person name="Barlow D."/>
            <person name="Biffinger J."/>
            <person name="Kelley-Loughnane N."/>
            <person name="Varaljay V.A."/>
            <person name="Crookes-Goodson W.J."/>
        </authorList>
    </citation>
    <scope>NUCLEOTIDE SEQUENCE</scope>
    <source>
        <strain evidence="11">5307AH</strain>
    </source>
</reference>
<dbReference type="GO" id="GO:0000139">
    <property type="term" value="C:Golgi membrane"/>
    <property type="evidence" value="ECO:0007669"/>
    <property type="project" value="UniProtKB-SubCell"/>
</dbReference>
<comment type="caution">
    <text evidence="11">The sequence shown here is derived from an EMBL/GenBank/DDBJ whole genome shotgun (WGS) entry which is preliminary data.</text>
</comment>
<dbReference type="AlphaFoldDB" id="A0AAD9FV12"/>
<keyword evidence="3" id="KW-0328">Glycosyltransferase</keyword>
<keyword evidence="12" id="KW-1185">Reference proteome</keyword>
<evidence type="ECO:0000256" key="10">
    <source>
        <dbReference type="SAM" id="MobiDB-lite"/>
    </source>
</evidence>
<comment type="similarity">
    <text evidence="2">Belongs to the glycosyltransferase 31 family.</text>
</comment>
<feature type="region of interest" description="Disordered" evidence="10">
    <location>
        <begin position="174"/>
        <end position="198"/>
    </location>
</feature>
<keyword evidence="6" id="KW-0735">Signal-anchor</keyword>
<dbReference type="GO" id="GO:0051072">
    <property type="term" value="P:4,6-pyruvylated galactose residue biosynthetic process"/>
    <property type="evidence" value="ECO:0007669"/>
    <property type="project" value="TreeGrafter"/>
</dbReference>
<keyword evidence="9" id="KW-0472">Membrane</keyword>
<evidence type="ECO:0000256" key="5">
    <source>
        <dbReference type="ARBA" id="ARBA00022692"/>
    </source>
</evidence>
<organism evidence="11 12">
    <name type="scientific">Papiliotrema laurentii</name>
    <name type="common">Cryptococcus laurentii</name>
    <dbReference type="NCBI Taxonomy" id="5418"/>
    <lineage>
        <taxon>Eukaryota</taxon>
        <taxon>Fungi</taxon>
        <taxon>Dikarya</taxon>
        <taxon>Basidiomycota</taxon>
        <taxon>Agaricomycotina</taxon>
        <taxon>Tremellomycetes</taxon>
        <taxon>Tremellales</taxon>
        <taxon>Rhynchogastremaceae</taxon>
        <taxon>Papiliotrema</taxon>
    </lineage>
</organism>
<keyword evidence="8" id="KW-0333">Golgi apparatus</keyword>
<feature type="region of interest" description="Disordered" evidence="10">
    <location>
        <begin position="120"/>
        <end position="150"/>
    </location>
</feature>
<keyword evidence="5" id="KW-0812">Transmembrane</keyword>
<evidence type="ECO:0000256" key="6">
    <source>
        <dbReference type="ARBA" id="ARBA00022968"/>
    </source>
</evidence>